<evidence type="ECO:0000313" key="1">
    <source>
        <dbReference type="EMBL" id="MBS0969548.1"/>
    </source>
</evidence>
<dbReference type="RefSeq" id="WP_212589228.1">
    <property type="nucleotide sequence ID" value="NZ_JAERKB010000007.1"/>
</dbReference>
<evidence type="ECO:0000313" key="2">
    <source>
        <dbReference type="Proteomes" id="UP000680634"/>
    </source>
</evidence>
<proteinExistence type="predicted"/>
<protein>
    <submittedName>
        <fullName evidence="1">Uncharacterized protein</fullName>
    </submittedName>
</protein>
<keyword evidence="2" id="KW-1185">Reference proteome</keyword>
<name>A0ABS5JJM6_9GAMM</name>
<reference evidence="1 2" key="1">
    <citation type="submission" date="2020-12" db="EMBL/GenBank/DDBJ databases">
        <authorList>
            <person name="Mcmullen J.G."/>
        </authorList>
    </citation>
    <scope>NUCLEOTIDE SEQUENCE [LARGE SCALE GENOMIC DNA]</scope>
    <source>
        <strain evidence="1 2">JGM97</strain>
    </source>
</reference>
<gene>
    <name evidence="1" type="ORF">JK232_11665</name>
</gene>
<accession>A0ABS5JJM6</accession>
<dbReference type="Proteomes" id="UP000680634">
    <property type="component" value="Unassembled WGS sequence"/>
</dbReference>
<comment type="caution">
    <text evidence="1">The sequence shown here is derived from an EMBL/GenBank/DDBJ whole genome shotgun (WGS) entry which is preliminary data.</text>
</comment>
<sequence>MKYIFLAMIIFPVLSFSKNNCQSDGYSCIKTSAGEIQFISRTDSGDEYSYIYFNGDLIYKDKTDYFIPEPIGFENDNLDTEIIKFVVSYYSFNNCKKGVDDYNCNVNILLDLSSKKPIISNKFSPPSEGSHISWASVGKKNSIIAFDDDSRFKYENGKVEMIYGGYVEEQKKIEMEKKKNK</sequence>
<reference evidence="2" key="2">
    <citation type="submission" date="2023-07" db="EMBL/GenBank/DDBJ databases">
        <title>Genome-inferred correspondence between phylogeny and metabolic traits in the wild Drosophila gut microbiome.</title>
        <authorList>
            <person name="Bueno E."/>
            <person name="Blow F."/>
            <person name="Douglas A.E."/>
        </authorList>
    </citation>
    <scope>NUCLEOTIDE SEQUENCE [LARGE SCALE GENOMIC DNA]</scope>
    <source>
        <strain evidence="2">JGM97</strain>
    </source>
</reference>
<organism evidence="1 2">
    <name type="scientific">Nissabacter archeti</name>
    <dbReference type="NCBI Taxonomy" id="1917880"/>
    <lineage>
        <taxon>Bacteria</taxon>
        <taxon>Pseudomonadati</taxon>
        <taxon>Pseudomonadota</taxon>
        <taxon>Gammaproteobacteria</taxon>
        <taxon>Enterobacterales</taxon>
        <taxon>Yersiniaceae</taxon>
        <taxon>Nissabacter</taxon>
    </lineage>
</organism>
<dbReference type="EMBL" id="JAERKB010000007">
    <property type="protein sequence ID" value="MBS0969548.1"/>
    <property type="molecule type" value="Genomic_DNA"/>
</dbReference>